<feature type="domain" description="TauD/TfdA-like" evidence="6">
    <location>
        <begin position="5"/>
        <end position="268"/>
    </location>
</feature>
<dbReference type="EMBL" id="AAVT01000001">
    <property type="protein sequence ID" value="EAW32934.1"/>
    <property type="molecule type" value="Genomic_DNA"/>
</dbReference>
<dbReference type="SUPFAM" id="SSF51197">
    <property type="entry name" value="Clavaminate synthase-like"/>
    <property type="match status" value="1"/>
</dbReference>
<keyword evidence="5" id="KW-0408">Iron</keyword>
<dbReference type="InterPro" id="IPR042098">
    <property type="entry name" value="TauD-like_sf"/>
</dbReference>
<evidence type="ECO:0000259" key="6">
    <source>
        <dbReference type="Pfam" id="PF02668"/>
    </source>
</evidence>
<dbReference type="InterPro" id="IPR051323">
    <property type="entry name" value="AtsK-like"/>
</dbReference>
<evidence type="ECO:0000256" key="5">
    <source>
        <dbReference type="ARBA" id="ARBA00023004"/>
    </source>
</evidence>
<dbReference type="STRING" id="247633.GP2143_16801"/>
<dbReference type="PANTHER" id="PTHR30468">
    <property type="entry name" value="ALPHA-KETOGLUTARATE-DEPENDENT SULFONATE DIOXYGENASE"/>
    <property type="match status" value="1"/>
</dbReference>
<keyword evidence="3 7" id="KW-0223">Dioxygenase</keyword>
<dbReference type="GO" id="GO:0000908">
    <property type="term" value="F:taurine dioxygenase activity"/>
    <property type="evidence" value="ECO:0007669"/>
    <property type="project" value="UniProtKB-EC"/>
</dbReference>
<dbReference type="NCBIfam" id="NF007104">
    <property type="entry name" value="PRK09553.1"/>
    <property type="match status" value="1"/>
</dbReference>
<keyword evidence="8" id="KW-1185">Reference proteome</keyword>
<reference evidence="7 8" key="1">
    <citation type="journal article" date="2010" name="J. Bacteriol.">
        <title>Genome sequence of the oligotrophic marine Gammaproteobacterium HTCC2143, isolated from the Oregon Coast.</title>
        <authorList>
            <person name="Oh H.M."/>
            <person name="Kang I."/>
            <person name="Ferriera S."/>
            <person name="Giovannoni S.J."/>
            <person name="Cho J.C."/>
        </authorList>
    </citation>
    <scope>NUCLEOTIDE SEQUENCE [LARGE SCALE GENOMIC DNA]</scope>
    <source>
        <strain evidence="7 8">HTCC2143</strain>
    </source>
</reference>
<dbReference type="GO" id="GO:0046872">
    <property type="term" value="F:metal ion binding"/>
    <property type="evidence" value="ECO:0007669"/>
    <property type="project" value="UniProtKB-KW"/>
</dbReference>
<name>A0Y9Y0_9GAMM</name>
<keyword evidence="4 7" id="KW-0560">Oxidoreductase</keyword>
<protein>
    <submittedName>
        <fullName evidence="7">Taurine dioxygenase</fullName>
        <ecNumber evidence="7">1.14.11.17</ecNumber>
    </submittedName>
</protein>
<dbReference type="Pfam" id="PF02668">
    <property type="entry name" value="TauD"/>
    <property type="match status" value="1"/>
</dbReference>
<organism evidence="7 8">
    <name type="scientific">marine gamma proteobacterium HTCC2143</name>
    <dbReference type="NCBI Taxonomy" id="247633"/>
    <lineage>
        <taxon>Bacteria</taxon>
        <taxon>Pseudomonadati</taxon>
        <taxon>Pseudomonadota</taxon>
        <taxon>Gammaproteobacteria</taxon>
        <taxon>Cellvibrionales</taxon>
        <taxon>Spongiibacteraceae</taxon>
        <taxon>BD1-7 clade</taxon>
    </lineage>
</organism>
<dbReference type="eggNOG" id="COG2175">
    <property type="taxonomic scope" value="Bacteria"/>
</dbReference>
<evidence type="ECO:0000256" key="1">
    <source>
        <dbReference type="ARBA" id="ARBA00005896"/>
    </source>
</evidence>
<keyword evidence="2" id="KW-0479">Metal-binding</keyword>
<sequence length="275" mass="30738">MTITVQHLSGSLGAEISGIDLTQPLDNSIYADIRQLLVEHEVIFFRDQDISLSQHKALAESFGPLQTHPAYGTIEGFPEITILESTPEKPTMIECWHSDMTFKKHPPMGTILRSRIIPPKGGDTLWSSMTAAYDGLSSGMQNFLSSLTAVHDFAFGFKESLAEAGGRERLAQAVADNPPVEHPVICTHPESGKKVIFVNELFTTHIVGMTAKESRALLGFLYEHIVTPEFTCRFSWQPNSIALWDNRSTQHKPINDYFPSHRKLERTTIDGDKPY</sequence>
<evidence type="ECO:0000313" key="7">
    <source>
        <dbReference type="EMBL" id="EAW32934.1"/>
    </source>
</evidence>
<dbReference type="InterPro" id="IPR003819">
    <property type="entry name" value="TauD/TfdA-like"/>
</dbReference>
<dbReference type="PANTHER" id="PTHR30468:SF1">
    <property type="entry name" value="ALPHA-KETOGLUTARATE-DEPENDENT SULFONATE DIOXYGENASE"/>
    <property type="match status" value="1"/>
</dbReference>
<dbReference type="Gene3D" id="3.60.130.10">
    <property type="entry name" value="Clavaminate synthase-like"/>
    <property type="match status" value="1"/>
</dbReference>
<dbReference type="Proteomes" id="UP000004931">
    <property type="component" value="Unassembled WGS sequence"/>
</dbReference>
<gene>
    <name evidence="7" type="primary">tauD</name>
    <name evidence="7" type="ORF">GP2143_16801</name>
</gene>
<dbReference type="GO" id="GO:0005737">
    <property type="term" value="C:cytoplasm"/>
    <property type="evidence" value="ECO:0007669"/>
    <property type="project" value="TreeGrafter"/>
</dbReference>
<dbReference type="AlphaFoldDB" id="A0Y9Y0"/>
<comment type="similarity">
    <text evidence="1">Belongs to the TfdA dioxygenase family.</text>
</comment>
<evidence type="ECO:0000313" key="8">
    <source>
        <dbReference type="Proteomes" id="UP000004931"/>
    </source>
</evidence>
<accession>A0Y9Y0</accession>
<comment type="caution">
    <text evidence="7">The sequence shown here is derived from an EMBL/GenBank/DDBJ whole genome shotgun (WGS) entry which is preliminary data.</text>
</comment>
<evidence type="ECO:0000256" key="2">
    <source>
        <dbReference type="ARBA" id="ARBA00022723"/>
    </source>
</evidence>
<dbReference type="EC" id="1.14.11.17" evidence="7"/>
<dbReference type="OrthoDB" id="581608at2"/>
<evidence type="ECO:0000256" key="4">
    <source>
        <dbReference type="ARBA" id="ARBA00023002"/>
    </source>
</evidence>
<proteinExistence type="inferred from homology"/>
<evidence type="ECO:0000256" key="3">
    <source>
        <dbReference type="ARBA" id="ARBA00022964"/>
    </source>
</evidence>